<proteinExistence type="predicted"/>
<comment type="caution">
    <text evidence="2">The sequence shown here is derived from an EMBL/GenBank/DDBJ whole genome shotgun (WGS) entry which is preliminary data.</text>
</comment>
<name>A0ABS8SDP7_DATST</name>
<dbReference type="Proteomes" id="UP000823775">
    <property type="component" value="Unassembled WGS sequence"/>
</dbReference>
<accession>A0ABS8SDP7</accession>
<keyword evidence="1" id="KW-0812">Transmembrane</keyword>
<evidence type="ECO:0000313" key="2">
    <source>
        <dbReference type="EMBL" id="MCD7456887.1"/>
    </source>
</evidence>
<protein>
    <submittedName>
        <fullName evidence="2">Uncharacterized protein</fullName>
    </submittedName>
</protein>
<organism evidence="2 3">
    <name type="scientific">Datura stramonium</name>
    <name type="common">Jimsonweed</name>
    <name type="synonym">Common thornapple</name>
    <dbReference type="NCBI Taxonomy" id="4076"/>
    <lineage>
        <taxon>Eukaryota</taxon>
        <taxon>Viridiplantae</taxon>
        <taxon>Streptophyta</taxon>
        <taxon>Embryophyta</taxon>
        <taxon>Tracheophyta</taxon>
        <taxon>Spermatophyta</taxon>
        <taxon>Magnoliopsida</taxon>
        <taxon>eudicotyledons</taxon>
        <taxon>Gunneridae</taxon>
        <taxon>Pentapetalae</taxon>
        <taxon>asterids</taxon>
        <taxon>lamiids</taxon>
        <taxon>Solanales</taxon>
        <taxon>Solanaceae</taxon>
        <taxon>Solanoideae</taxon>
        <taxon>Datureae</taxon>
        <taxon>Datura</taxon>
    </lineage>
</organism>
<keyword evidence="1" id="KW-0472">Membrane</keyword>
<evidence type="ECO:0000313" key="3">
    <source>
        <dbReference type="Proteomes" id="UP000823775"/>
    </source>
</evidence>
<sequence>MKFRNSTCRDLENKPCLMPSATTLAMLCAFKAVTLGITLASITRHSFVHWLVSHKVAAQLVSCHALRLALQRIPMTCLKMAIP</sequence>
<keyword evidence="3" id="KW-1185">Reference proteome</keyword>
<dbReference type="EMBL" id="JACEIK010000429">
    <property type="protein sequence ID" value="MCD7456887.1"/>
    <property type="molecule type" value="Genomic_DNA"/>
</dbReference>
<keyword evidence="1" id="KW-1133">Transmembrane helix</keyword>
<feature type="non-terminal residue" evidence="2">
    <location>
        <position position="83"/>
    </location>
</feature>
<gene>
    <name evidence="2" type="ORF">HAX54_033480</name>
</gene>
<feature type="transmembrane region" description="Helical" evidence="1">
    <location>
        <begin position="21"/>
        <end position="42"/>
    </location>
</feature>
<evidence type="ECO:0000256" key="1">
    <source>
        <dbReference type="SAM" id="Phobius"/>
    </source>
</evidence>
<reference evidence="2 3" key="1">
    <citation type="journal article" date="2021" name="BMC Genomics">
        <title>Datura genome reveals duplications of psychoactive alkaloid biosynthetic genes and high mutation rate following tissue culture.</title>
        <authorList>
            <person name="Rajewski A."/>
            <person name="Carter-House D."/>
            <person name="Stajich J."/>
            <person name="Litt A."/>
        </authorList>
    </citation>
    <scope>NUCLEOTIDE SEQUENCE [LARGE SCALE GENOMIC DNA]</scope>
    <source>
        <strain evidence="2">AR-01</strain>
    </source>
</reference>